<proteinExistence type="predicted"/>
<dbReference type="EMBL" id="FUKI01000003">
    <property type="protein sequence ID" value="SJM89271.1"/>
    <property type="molecule type" value="Genomic_DNA"/>
</dbReference>
<dbReference type="AlphaFoldDB" id="A0A1R4GZ84"/>
<evidence type="ECO:0000313" key="3">
    <source>
        <dbReference type="Proteomes" id="UP000195667"/>
    </source>
</evidence>
<reference evidence="3" key="1">
    <citation type="submission" date="2017-02" db="EMBL/GenBank/DDBJ databases">
        <authorList>
            <person name="Daims H."/>
        </authorList>
    </citation>
    <scope>NUCLEOTIDE SEQUENCE [LARGE SCALE GENOMIC DNA]</scope>
</reference>
<gene>
    <name evidence="2" type="ORF">CRENPOLYSF1_1000006</name>
</gene>
<protein>
    <recommendedName>
        <fullName evidence="1">DUF4351 domain-containing protein</fullName>
    </recommendedName>
</protein>
<dbReference type="PANTHER" id="PTHR35586:SF1">
    <property type="entry name" value="SLL1691 PROTEIN"/>
    <property type="match status" value="1"/>
</dbReference>
<evidence type="ECO:0000313" key="2">
    <source>
        <dbReference type="EMBL" id="SJM89271.1"/>
    </source>
</evidence>
<evidence type="ECO:0000259" key="1">
    <source>
        <dbReference type="Pfam" id="PF14261"/>
    </source>
</evidence>
<keyword evidence="3" id="KW-1185">Reference proteome</keyword>
<dbReference type="InterPro" id="IPR025587">
    <property type="entry name" value="DUF4351"/>
</dbReference>
<feature type="domain" description="DUF4351" evidence="1">
    <location>
        <begin position="231"/>
        <end position="291"/>
    </location>
</feature>
<dbReference type="RefSeq" id="WP_087142060.1">
    <property type="nucleotide sequence ID" value="NZ_FUKI01000003.1"/>
</dbReference>
<dbReference type="Pfam" id="PF14261">
    <property type="entry name" value="DUF4351"/>
    <property type="match status" value="1"/>
</dbReference>
<dbReference type="Proteomes" id="UP000195667">
    <property type="component" value="Unassembled WGS sequence"/>
</dbReference>
<organism evidence="2 3">
    <name type="scientific">Crenothrix polyspora</name>
    <dbReference type="NCBI Taxonomy" id="360316"/>
    <lineage>
        <taxon>Bacteria</taxon>
        <taxon>Pseudomonadati</taxon>
        <taxon>Pseudomonadota</taxon>
        <taxon>Gammaproteobacteria</taxon>
        <taxon>Methylococcales</taxon>
        <taxon>Crenotrichaceae</taxon>
        <taxon>Crenothrix</taxon>
    </lineage>
</organism>
<name>A0A1R4GZ84_9GAMM</name>
<dbReference type="OrthoDB" id="7025307at2"/>
<dbReference type="PANTHER" id="PTHR35586">
    <property type="entry name" value="SLL1691 PROTEIN"/>
    <property type="match status" value="1"/>
</dbReference>
<accession>A0A1R4GZ84</accession>
<sequence>MHDQNFKNLILDYPREALAFFAQEETGEDLNHARIIPIRQEQLKDRLGDRFRELDVPLLVEWPNGDREAIVFVLEEETQSNRFSIHRLAHYCLDLAELMETDRVIPVVIFLNAGTRRDSLRLGGDRHSYLEFHYLACDLKRLSASDYKDSSNIIARLNLPNMNYPKQERLQIYLAAQLGLLQMEPNLNKQRKYVDFIDYYADLSEQEMIEYQTRYLNDKGEIMGFAQHFIQEGRQEGMYSLVTRLLRKKFGIQPKLDLLLAQLQTLPVEKLEELTEVIFDWIEVSDLTEWLKQHK</sequence>